<evidence type="ECO:0000313" key="2">
    <source>
        <dbReference type="Proteomes" id="UP000202511"/>
    </source>
</evidence>
<dbReference type="KEGG" id="vg:23462060"/>
<reference evidence="1 2" key="1">
    <citation type="journal article" date="2015" name="Parasitol. Res.">
        <title>Viruses in close associations with free-living amoebae.</title>
        <authorList>
            <person name="Scheid P."/>
        </authorList>
    </citation>
    <scope>NUCLEOTIDE SEQUENCE [LARGE SCALE GENOMIC DNA]</scope>
    <source>
        <strain evidence="1">KlaHel</strain>
    </source>
</reference>
<accession>A0A0B5IWR2</accession>
<proteinExistence type="predicted"/>
<dbReference type="EMBL" id="KP136319">
    <property type="protein sequence ID" value="AJF97143.1"/>
    <property type="molecule type" value="Genomic_DNA"/>
</dbReference>
<name>A0A0B5IWR2_9VIRU</name>
<organism evidence="1 2">
    <name type="scientific">Pandoravirus inopinatum</name>
    <dbReference type="NCBI Taxonomy" id="1605721"/>
    <lineage>
        <taxon>Viruses</taxon>
        <taxon>Pandoravirus</taxon>
    </lineage>
</organism>
<dbReference type="GeneID" id="23462060"/>
<sequence length="141" mass="15452">MRRDGEINGAGDVTSLTTHCADGRTMASICNGKVHGVQQSFWHNGDTMSVRYDYGEFVEVTEFVCSPTCPRPEFAGAKITGCTWRPTSSAVAVDGKRYNVFVPIDDSDGTRLFWRYVKDGLVGWDPRIRRAVLDAGTAGLA</sequence>
<protein>
    <submittedName>
        <fullName evidence="1">F-box domain protein</fullName>
    </submittedName>
</protein>
<dbReference type="RefSeq" id="YP_009119378.1">
    <property type="nucleotide sequence ID" value="NC_026440.1"/>
</dbReference>
<evidence type="ECO:0000313" key="1">
    <source>
        <dbReference type="EMBL" id="AJF97143.1"/>
    </source>
</evidence>
<dbReference type="Proteomes" id="UP000202511">
    <property type="component" value="Segment"/>
</dbReference>